<dbReference type="InterPro" id="IPR007569">
    <property type="entry name" value="DUF559"/>
</dbReference>
<feature type="domain" description="DUF559" evidence="1">
    <location>
        <begin position="8"/>
        <end position="111"/>
    </location>
</feature>
<sequence>MAKLKTIIKARYLRKETTKTEQILWKKLRNNNLGVKWRRQHPIDMFIVDFYAPSIKLAIELDGSIHNKKENKEYDKARTEYLKSKYINVIRFWNSEVEKDLHEVLDEIKGTIKGLSSI</sequence>
<evidence type="ECO:0000313" key="2">
    <source>
        <dbReference type="EMBL" id="OGI65807.1"/>
    </source>
</evidence>
<dbReference type="AlphaFoldDB" id="A0A1F6V7Y3"/>
<evidence type="ECO:0000313" key="3">
    <source>
        <dbReference type="Proteomes" id="UP000177370"/>
    </source>
</evidence>
<dbReference type="InterPro" id="IPR047216">
    <property type="entry name" value="Endonuclease_DUF559_bact"/>
</dbReference>
<organism evidence="2 3">
    <name type="scientific">Candidatus Nomurabacteria bacterium RIFCSPHIGHO2_01_FULL_40_24b</name>
    <dbReference type="NCBI Taxonomy" id="1801739"/>
    <lineage>
        <taxon>Bacteria</taxon>
        <taxon>Candidatus Nomuraibacteriota</taxon>
    </lineage>
</organism>
<dbReference type="Gene3D" id="3.40.960.10">
    <property type="entry name" value="VSR Endonuclease"/>
    <property type="match status" value="1"/>
</dbReference>
<dbReference type="EMBL" id="MFTP01000012">
    <property type="protein sequence ID" value="OGI65807.1"/>
    <property type="molecule type" value="Genomic_DNA"/>
</dbReference>
<protein>
    <recommendedName>
        <fullName evidence="1">DUF559 domain-containing protein</fullName>
    </recommendedName>
</protein>
<dbReference type="CDD" id="cd01038">
    <property type="entry name" value="Endonuclease_DUF559"/>
    <property type="match status" value="1"/>
</dbReference>
<reference evidence="2 3" key="1">
    <citation type="journal article" date="2016" name="Nat. Commun.">
        <title>Thousands of microbial genomes shed light on interconnected biogeochemical processes in an aquifer system.</title>
        <authorList>
            <person name="Anantharaman K."/>
            <person name="Brown C.T."/>
            <person name="Hug L.A."/>
            <person name="Sharon I."/>
            <person name="Castelle C.J."/>
            <person name="Probst A.J."/>
            <person name="Thomas B.C."/>
            <person name="Singh A."/>
            <person name="Wilkins M.J."/>
            <person name="Karaoz U."/>
            <person name="Brodie E.L."/>
            <person name="Williams K.H."/>
            <person name="Hubbard S.S."/>
            <person name="Banfield J.F."/>
        </authorList>
    </citation>
    <scope>NUCLEOTIDE SEQUENCE [LARGE SCALE GENOMIC DNA]</scope>
</reference>
<dbReference type="Pfam" id="PF04480">
    <property type="entry name" value="DUF559"/>
    <property type="match status" value="1"/>
</dbReference>
<dbReference type="PANTHER" id="PTHR38590:SF1">
    <property type="entry name" value="BLL0828 PROTEIN"/>
    <property type="match status" value="1"/>
</dbReference>
<dbReference type="InterPro" id="IPR011335">
    <property type="entry name" value="Restrct_endonuc-II-like"/>
</dbReference>
<proteinExistence type="predicted"/>
<dbReference type="PANTHER" id="PTHR38590">
    <property type="entry name" value="BLL0828 PROTEIN"/>
    <property type="match status" value="1"/>
</dbReference>
<comment type="caution">
    <text evidence="2">The sequence shown here is derived from an EMBL/GenBank/DDBJ whole genome shotgun (WGS) entry which is preliminary data.</text>
</comment>
<dbReference type="Proteomes" id="UP000177370">
    <property type="component" value="Unassembled WGS sequence"/>
</dbReference>
<gene>
    <name evidence="2" type="ORF">A2647_00305</name>
</gene>
<accession>A0A1F6V7Y3</accession>
<dbReference type="SUPFAM" id="SSF52980">
    <property type="entry name" value="Restriction endonuclease-like"/>
    <property type="match status" value="1"/>
</dbReference>
<evidence type="ECO:0000259" key="1">
    <source>
        <dbReference type="Pfam" id="PF04480"/>
    </source>
</evidence>
<name>A0A1F6V7Y3_9BACT</name>